<gene>
    <name evidence="2" type="ORF">FCM35_KLT02029</name>
</gene>
<protein>
    <submittedName>
        <fullName evidence="2">Uncharacterized protein</fullName>
    </submittedName>
</protein>
<organism evidence="2 3">
    <name type="scientific">Carex littledalei</name>
    <dbReference type="NCBI Taxonomy" id="544730"/>
    <lineage>
        <taxon>Eukaryota</taxon>
        <taxon>Viridiplantae</taxon>
        <taxon>Streptophyta</taxon>
        <taxon>Embryophyta</taxon>
        <taxon>Tracheophyta</taxon>
        <taxon>Spermatophyta</taxon>
        <taxon>Magnoliopsida</taxon>
        <taxon>Liliopsida</taxon>
        <taxon>Poales</taxon>
        <taxon>Cyperaceae</taxon>
        <taxon>Cyperoideae</taxon>
        <taxon>Cariceae</taxon>
        <taxon>Carex</taxon>
        <taxon>Carex subgen. Euthyceras</taxon>
    </lineage>
</organism>
<evidence type="ECO:0000256" key="1">
    <source>
        <dbReference type="SAM" id="MobiDB-lite"/>
    </source>
</evidence>
<evidence type="ECO:0000313" key="3">
    <source>
        <dbReference type="Proteomes" id="UP000623129"/>
    </source>
</evidence>
<keyword evidence="3" id="KW-1185">Reference proteome</keyword>
<dbReference type="EMBL" id="SWLB01000011">
    <property type="protein sequence ID" value="KAF3332452.1"/>
    <property type="molecule type" value="Genomic_DNA"/>
</dbReference>
<sequence>MEMRGVNDLPRRYGSIMSERGKRLGGGLLTRAGREERRRLVQGGVGEGWRVSEAERRKGLGLGLWRKSPGREGSGGEEQET</sequence>
<accession>A0A833R684</accession>
<dbReference type="Proteomes" id="UP000623129">
    <property type="component" value="Unassembled WGS sequence"/>
</dbReference>
<reference evidence="2" key="1">
    <citation type="submission" date="2020-01" db="EMBL/GenBank/DDBJ databases">
        <title>Genome sequence of Kobresia littledalei, the first chromosome-level genome in the family Cyperaceae.</title>
        <authorList>
            <person name="Qu G."/>
        </authorList>
    </citation>
    <scope>NUCLEOTIDE SEQUENCE</scope>
    <source>
        <strain evidence="2">C.B.Clarke</strain>
        <tissue evidence="2">Leaf</tissue>
    </source>
</reference>
<feature type="region of interest" description="Disordered" evidence="1">
    <location>
        <begin position="62"/>
        <end position="81"/>
    </location>
</feature>
<proteinExistence type="predicted"/>
<comment type="caution">
    <text evidence="2">The sequence shown here is derived from an EMBL/GenBank/DDBJ whole genome shotgun (WGS) entry which is preliminary data.</text>
</comment>
<name>A0A833R684_9POAL</name>
<dbReference type="AlphaFoldDB" id="A0A833R684"/>
<evidence type="ECO:0000313" key="2">
    <source>
        <dbReference type="EMBL" id="KAF3332452.1"/>
    </source>
</evidence>